<dbReference type="PANTHER" id="PTHR48081:SF33">
    <property type="entry name" value="KYNURENINE FORMAMIDASE"/>
    <property type="match status" value="1"/>
</dbReference>
<dbReference type="AlphaFoldDB" id="A0A1M4S669"/>
<gene>
    <name evidence="5" type="ORF">SAMN02745204_00078</name>
</gene>
<dbReference type="RefSeq" id="WP_072754654.1">
    <property type="nucleotide sequence ID" value="NZ_FQUK01000001.1"/>
</dbReference>
<dbReference type="OrthoDB" id="9771666at2"/>
<dbReference type="GO" id="GO:0016787">
    <property type="term" value="F:hydrolase activity"/>
    <property type="evidence" value="ECO:0007669"/>
    <property type="project" value="UniProtKB-KW"/>
</dbReference>
<proteinExistence type="predicted"/>
<organism evidence="5 6">
    <name type="scientific">Thermomonas hydrothermalis</name>
    <dbReference type="NCBI Taxonomy" id="213588"/>
    <lineage>
        <taxon>Bacteria</taxon>
        <taxon>Pseudomonadati</taxon>
        <taxon>Pseudomonadota</taxon>
        <taxon>Gammaproteobacteria</taxon>
        <taxon>Lysobacterales</taxon>
        <taxon>Lysobacteraceae</taxon>
        <taxon>Thermomonas</taxon>
    </lineage>
</organism>
<reference evidence="6" key="1">
    <citation type="submission" date="2016-11" db="EMBL/GenBank/DDBJ databases">
        <authorList>
            <person name="Varghese N."/>
            <person name="Submissions S."/>
        </authorList>
    </citation>
    <scope>NUCLEOTIDE SEQUENCE [LARGE SCALE GENOMIC DNA]</scope>
    <source>
        <strain evidence="6">DSM 14834</strain>
    </source>
</reference>
<evidence type="ECO:0000256" key="3">
    <source>
        <dbReference type="SAM" id="SignalP"/>
    </source>
</evidence>
<accession>A0A1M4S669</accession>
<evidence type="ECO:0000313" key="6">
    <source>
        <dbReference type="Proteomes" id="UP000242857"/>
    </source>
</evidence>
<dbReference type="InterPro" id="IPR029058">
    <property type="entry name" value="AB_hydrolase_fold"/>
</dbReference>
<dbReference type="Proteomes" id="UP000242857">
    <property type="component" value="Unassembled WGS sequence"/>
</dbReference>
<feature type="domain" description="BD-FAE-like" evidence="4">
    <location>
        <begin position="77"/>
        <end position="182"/>
    </location>
</feature>
<evidence type="ECO:0000256" key="1">
    <source>
        <dbReference type="ARBA" id="ARBA00022801"/>
    </source>
</evidence>
<keyword evidence="3" id="KW-0732">Signal</keyword>
<dbReference type="STRING" id="213588.SAMN02745204_00078"/>
<protein>
    <submittedName>
        <fullName evidence="5">Acetyl esterase/lipase</fullName>
    </submittedName>
</protein>
<keyword evidence="1" id="KW-0378">Hydrolase</keyword>
<sequence length="315" mass="34079">MRTLTAIAAVITTLILLPSPDSMAAPQQRLRERLIQRMEQRAGQNDEAGRAERATPPPGAQVERDIAYGPDRKQRYDVYLPARVTPGAPILVMVHGGGWRTGDKALARVVNNKATWWLARGGVFVSVNNRLVPDADPLEQARDVAAAVASIQQHARQWQANPAKTLLMGHSAGAHLVALLGSNPALLRQAGAQPPLGVVSLDSGALDVPAVMTQKRVPSLYRDAFGSDPAFWASVSPQQQLQRDGLPMLLVCSSTRRIPTPPCDEARKLAEHGRTLGVPMQVLPEALSHGEINDQLGLPSAYTDAVANWIDQRLR</sequence>
<feature type="region of interest" description="Disordered" evidence="2">
    <location>
        <begin position="39"/>
        <end position="64"/>
    </location>
</feature>
<feature type="signal peptide" evidence="3">
    <location>
        <begin position="1"/>
        <end position="24"/>
    </location>
</feature>
<dbReference type="Gene3D" id="3.40.50.1820">
    <property type="entry name" value="alpha/beta hydrolase"/>
    <property type="match status" value="1"/>
</dbReference>
<feature type="chain" id="PRO_5012183325" evidence="3">
    <location>
        <begin position="25"/>
        <end position="315"/>
    </location>
</feature>
<evidence type="ECO:0000256" key="2">
    <source>
        <dbReference type="SAM" id="MobiDB-lite"/>
    </source>
</evidence>
<dbReference type="Pfam" id="PF20434">
    <property type="entry name" value="BD-FAE"/>
    <property type="match status" value="1"/>
</dbReference>
<keyword evidence="6" id="KW-1185">Reference proteome</keyword>
<evidence type="ECO:0000313" key="5">
    <source>
        <dbReference type="EMBL" id="SHE27703.1"/>
    </source>
</evidence>
<evidence type="ECO:0000259" key="4">
    <source>
        <dbReference type="Pfam" id="PF20434"/>
    </source>
</evidence>
<dbReference type="InterPro" id="IPR049492">
    <property type="entry name" value="BD-FAE-like_dom"/>
</dbReference>
<dbReference type="EMBL" id="FQUK01000001">
    <property type="protein sequence ID" value="SHE27703.1"/>
    <property type="molecule type" value="Genomic_DNA"/>
</dbReference>
<dbReference type="SUPFAM" id="SSF53474">
    <property type="entry name" value="alpha/beta-Hydrolases"/>
    <property type="match status" value="1"/>
</dbReference>
<dbReference type="InterPro" id="IPR050300">
    <property type="entry name" value="GDXG_lipolytic_enzyme"/>
</dbReference>
<name>A0A1M4S669_9GAMM</name>
<dbReference type="PANTHER" id="PTHR48081">
    <property type="entry name" value="AB HYDROLASE SUPERFAMILY PROTEIN C4A8.06C"/>
    <property type="match status" value="1"/>
</dbReference>